<dbReference type="Proteomes" id="UP000054047">
    <property type="component" value="Unassembled WGS sequence"/>
</dbReference>
<dbReference type="Pfam" id="PF01187">
    <property type="entry name" value="MIF"/>
    <property type="match status" value="1"/>
</dbReference>
<name>A0A0C2CFR8_9BILA</name>
<dbReference type="GO" id="GO:0005125">
    <property type="term" value="F:cytokine activity"/>
    <property type="evidence" value="ECO:0007669"/>
    <property type="project" value="TreeGrafter"/>
</dbReference>
<dbReference type="OrthoDB" id="255819at2759"/>
<dbReference type="EMBL" id="KN758103">
    <property type="protein sequence ID" value="KIH48637.1"/>
    <property type="molecule type" value="Genomic_DNA"/>
</dbReference>
<protein>
    <submittedName>
        <fullName evidence="2">Macrophage migration inhibitory factor</fullName>
    </submittedName>
</protein>
<dbReference type="InterPro" id="IPR014347">
    <property type="entry name" value="Tautomerase/MIF_sf"/>
</dbReference>
<keyword evidence="3" id="KW-1185">Reference proteome</keyword>
<reference evidence="2 3" key="1">
    <citation type="submission" date="2013-12" db="EMBL/GenBank/DDBJ databases">
        <title>Draft genome of the parsitic nematode Ancylostoma duodenale.</title>
        <authorList>
            <person name="Mitreva M."/>
        </authorList>
    </citation>
    <scope>NUCLEOTIDE SEQUENCE [LARGE SCALE GENOMIC DNA]</scope>
    <source>
        <strain evidence="2 3">Zhejiang</strain>
    </source>
</reference>
<dbReference type="AlphaFoldDB" id="A0A0C2CFR8"/>
<evidence type="ECO:0000313" key="2">
    <source>
        <dbReference type="EMBL" id="KIH48637.1"/>
    </source>
</evidence>
<accession>A0A0C2CFR8</accession>
<dbReference type="SUPFAM" id="SSF55331">
    <property type="entry name" value="Tautomerase/MIF"/>
    <property type="match status" value="1"/>
</dbReference>
<evidence type="ECO:0000313" key="3">
    <source>
        <dbReference type="Proteomes" id="UP000054047"/>
    </source>
</evidence>
<organism evidence="2 3">
    <name type="scientific">Ancylostoma duodenale</name>
    <dbReference type="NCBI Taxonomy" id="51022"/>
    <lineage>
        <taxon>Eukaryota</taxon>
        <taxon>Metazoa</taxon>
        <taxon>Ecdysozoa</taxon>
        <taxon>Nematoda</taxon>
        <taxon>Chromadorea</taxon>
        <taxon>Rhabditida</taxon>
        <taxon>Rhabditina</taxon>
        <taxon>Rhabditomorpha</taxon>
        <taxon>Strongyloidea</taxon>
        <taxon>Ancylostomatidae</taxon>
        <taxon>Ancylostomatinae</taxon>
        <taxon>Ancylostoma</taxon>
    </lineage>
</organism>
<dbReference type="PANTHER" id="PTHR11954:SF37">
    <property type="entry name" value="MIF-LIKE PROTEIN MIF-2"/>
    <property type="match status" value="1"/>
</dbReference>
<dbReference type="GO" id="GO:0050178">
    <property type="term" value="F:phenylpyruvate tautomerase activity"/>
    <property type="evidence" value="ECO:0007669"/>
    <property type="project" value="TreeGrafter"/>
</dbReference>
<evidence type="ECO:0000256" key="1">
    <source>
        <dbReference type="ARBA" id="ARBA00005851"/>
    </source>
</evidence>
<sequence>MPMVRVATNLPDEDVPTDFEERLTDLLAESLNRPRKNFFIEVLTGQRITHGASRSPVAVIKVGSVPCCCSVVRALLGFMTSKFLRK</sequence>
<dbReference type="PANTHER" id="PTHR11954">
    <property type="entry name" value="D-DOPACHROME DECARBOXYLASE"/>
    <property type="match status" value="1"/>
</dbReference>
<dbReference type="Gene3D" id="3.30.429.10">
    <property type="entry name" value="Macrophage Migration Inhibitory Factor"/>
    <property type="match status" value="1"/>
</dbReference>
<gene>
    <name evidence="2" type="ORF">ANCDUO_21290</name>
</gene>
<comment type="similarity">
    <text evidence="1">Belongs to the MIF family.</text>
</comment>
<proteinExistence type="inferred from homology"/>
<dbReference type="GO" id="GO:0005615">
    <property type="term" value="C:extracellular space"/>
    <property type="evidence" value="ECO:0007669"/>
    <property type="project" value="TreeGrafter"/>
</dbReference>
<dbReference type="InterPro" id="IPR001398">
    <property type="entry name" value="Macrophage_inhib_fac"/>
</dbReference>